<dbReference type="AlphaFoldDB" id="A0A9D3AJH1"/>
<sequence>MDFYQRARIVCANIPEGRVATYGQIALLCGKPKNARQVGYALNKGRLGEVPAWRILGSSGRLSGAASFETYDMQKLLLEAEGVEVRQTEKGWKTDLKKYGWRNTMEEAEAFRRIFEEKNI</sequence>
<dbReference type="Pfam" id="PF01035">
    <property type="entry name" value="DNA_binding_1"/>
    <property type="match status" value="1"/>
</dbReference>
<dbReference type="Proteomes" id="UP000813420">
    <property type="component" value="Unassembled WGS sequence"/>
</dbReference>
<gene>
    <name evidence="3" type="ORF">K8V39_06480</name>
</gene>
<dbReference type="InterPro" id="IPR052520">
    <property type="entry name" value="ATL_DNA_repair"/>
</dbReference>
<evidence type="ECO:0000313" key="3">
    <source>
        <dbReference type="EMBL" id="HJH49893.1"/>
    </source>
</evidence>
<dbReference type="SUPFAM" id="SSF46767">
    <property type="entry name" value="Methylated DNA-protein cysteine methyltransferase, C-terminal domain"/>
    <property type="match status" value="1"/>
</dbReference>
<dbReference type="InterPro" id="IPR036217">
    <property type="entry name" value="MethylDNA_cys_MeTrfase_DNAb"/>
</dbReference>
<dbReference type="InterPro" id="IPR014048">
    <property type="entry name" value="MethylDNA_cys_MeTrfase_DNA-bd"/>
</dbReference>
<reference evidence="3" key="1">
    <citation type="journal article" date="2021" name="PeerJ">
        <title>Extensive microbial diversity within the chicken gut microbiome revealed by metagenomics and culture.</title>
        <authorList>
            <person name="Gilroy R."/>
            <person name="Ravi A."/>
            <person name="Getino M."/>
            <person name="Pursley I."/>
            <person name="Horton D.L."/>
            <person name="Alikhan N.F."/>
            <person name="Baker D."/>
            <person name="Gharbi K."/>
            <person name="Hall N."/>
            <person name="Watson M."/>
            <person name="Adriaenssens E.M."/>
            <person name="Foster-Nyarko E."/>
            <person name="Jarju S."/>
            <person name="Secka A."/>
            <person name="Antonio M."/>
            <person name="Oren A."/>
            <person name="Chaudhuri R.R."/>
            <person name="La Ragione R."/>
            <person name="Hildebrand F."/>
            <person name="Pallen M.J."/>
        </authorList>
    </citation>
    <scope>NUCLEOTIDE SEQUENCE</scope>
    <source>
        <strain evidence="3">USAMLcec4-12693</strain>
    </source>
</reference>
<dbReference type="EMBL" id="DYXE01000056">
    <property type="protein sequence ID" value="HJH49893.1"/>
    <property type="molecule type" value="Genomic_DNA"/>
</dbReference>
<dbReference type="CDD" id="cd06445">
    <property type="entry name" value="ATase"/>
    <property type="match status" value="1"/>
</dbReference>
<evidence type="ECO:0000313" key="4">
    <source>
        <dbReference type="Proteomes" id="UP000813420"/>
    </source>
</evidence>
<accession>A0A9D3AJH1</accession>
<dbReference type="GO" id="GO:0006281">
    <property type="term" value="P:DNA repair"/>
    <property type="evidence" value="ECO:0007669"/>
    <property type="project" value="InterPro"/>
</dbReference>
<proteinExistence type="predicted"/>
<dbReference type="GO" id="GO:0003824">
    <property type="term" value="F:catalytic activity"/>
    <property type="evidence" value="ECO:0007669"/>
    <property type="project" value="InterPro"/>
</dbReference>
<feature type="domain" description="Methylated-DNA-[protein]-cysteine S-methyltransferase DNA binding" evidence="2">
    <location>
        <begin position="2"/>
        <end position="83"/>
    </location>
</feature>
<organism evidence="3 4">
    <name type="scientific">Merdimonas faecis</name>
    <dbReference type="NCBI Taxonomy" id="1653435"/>
    <lineage>
        <taxon>Bacteria</taxon>
        <taxon>Bacillati</taxon>
        <taxon>Bacillota</taxon>
        <taxon>Clostridia</taxon>
        <taxon>Lachnospirales</taxon>
        <taxon>Lachnospiraceae</taxon>
        <taxon>Merdimonas</taxon>
    </lineage>
</organism>
<dbReference type="RefSeq" id="WP_277272034.1">
    <property type="nucleotide sequence ID" value="NZ_DYXE01000056.1"/>
</dbReference>
<comment type="caution">
    <text evidence="3">The sequence shown here is derived from an EMBL/GenBank/DDBJ whole genome shotgun (WGS) entry which is preliminary data.</text>
</comment>
<protein>
    <submittedName>
        <fullName evidence="3">MGMT family protein</fullName>
    </submittedName>
</protein>
<dbReference type="Gene3D" id="1.10.10.10">
    <property type="entry name" value="Winged helix-like DNA-binding domain superfamily/Winged helix DNA-binding domain"/>
    <property type="match status" value="1"/>
</dbReference>
<evidence type="ECO:0000256" key="1">
    <source>
        <dbReference type="ARBA" id="ARBA00022763"/>
    </source>
</evidence>
<evidence type="ECO:0000259" key="2">
    <source>
        <dbReference type="Pfam" id="PF01035"/>
    </source>
</evidence>
<dbReference type="PANTHER" id="PTHR42942:SF1">
    <property type="entry name" value="ALKYLTRANSFERASE-LIKE PROTEIN 1"/>
    <property type="match status" value="1"/>
</dbReference>
<reference evidence="3" key="2">
    <citation type="submission" date="2021-09" db="EMBL/GenBank/DDBJ databases">
        <authorList>
            <person name="Gilroy R."/>
        </authorList>
    </citation>
    <scope>NUCLEOTIDE SEQUENCE</scope>
    <source>
        <strain evidence="3">USAMLcec4-12693</strain>
    </source>
</reference>
<dbReference type="InterPro" id="IPR036388">
    <property type="entry name" value="WH-like_DNA-bd_sf"/>
</dbReference>
<keyword evidence="1" id="KW-0227">DNA damage</keyword>
<name>A0A9D3AJH1_9FIRM</name>
<dbReference type="PANTHER" id="PTHR42942">
    <property type="entry name" value="6-O-METHYLGUANINE DNA METHYLTRANSFERASE"/>
    <property type="match status" value="1"/>
</dbReference>